<dbReference type="PANTHER" id="PTHR43394:SF1">
    <property type="entry name" value="ATP-BINDING CASSETTE SUB-FAMILY B MEMBER 10, MITOCHONDRIAL"/>
    <property type="match status" value="1"/>
</dbReference>
<evidence type="ECO:0000256" key="5">
    <source>
        <dbReference type="ARBA" id="ARBA00022692"/>
    </source>
</evidence>
<evidence type="ECO:0000313" key="14">
    <source>
        <dbReference type="EMBL" id="SCF49476.1"/>
    </source>
</evidence>
<keyword evidence="15" id="KW-1185">Reference proteome</keyword>
<dbReference type="InterPro" id="IPR017871">
    <property type="entry name" value="ABC_transporter-like_CS"/>
</dbReference>
<feature type="domain" description="ABC transmembrane type-1" evidence="13">
    <location>
        <begin position="33"/>
        <end position="312"/>
    </location>
</feature>
<name>A0A1C5AWE5_9ACTN</name>
<gene>
    <name evidence="14" type="ORF">GA0070563_12267</name>
</gene>
<keyword evidence="2" id="KW-0813">Transport</keyword>
<feature type="transmembrane region" description="Helical" evidence="11">
    <location>
        <begin position="281"/>
        <end position="303"/>
    </location>
</feature>
<keyword evidence="7 14" id="KW-0067">ATP-binding</keyword>
<dbReference type="InterPro" id="IPR011527">
    <property type="entry name" value="ABC1_TM_dom"/>
</dbReference>
<evidence type="ECO:0000256" key="10">
    <source>
        <dbReference type="ARBA" id="ARBA00023455"/>
    </source>
</evidence>
<dbReference type="GO" id="GO:0005886">
    <property type="term" value="C:plasma membrane"/>
    <property type="evidence" value="ECO:0007669"/>
    <property type="project" value="UniProtKB-SubCell"/>
</dbReference>
<keyword evidence="3" id="KW-1003">Cell membrane</keyword>
<dbReference type="InterPro" id="IPR039421">
    <property type="entry name" value="Type_1_exporter"/>
</dbReference>
<proteinExistence type="inferred from homology"/>
<feature type="transmembrane region" description="Helical" evidence="11">
    <location>
        <begin position="167"/>
        <end position="188"/>
    </location>
</feature>
<dbReference type="CDD" id="cd18551">
    <property type="entry name" value="ABC_6TM_LmrA_like"/>
    <property type="match status" value="1"/>
</dbReference>
<dbReference type="SUPFAM" id="SSF90123">
    <property type="entry name" value="ABC transporter transmembrane region"/>
    <property type="match status" value="1"/>
</dbReference>
<evidence type="ECO:0000256" key="3">
    <source>
        <dbReference type="ARBA" id="ARBA00022475"/>
    </source>
</evidence>
<evidence type="ECO:0000256" key="4">
    <source>
        <dbReference type="ARBA" id="ARBA00022519"/>
    </source>
</evidence>
<dbReference type="GO" id="GO:0015421">
    <property type="term" value="F:ABC-type oligopeptide transporter activity"/>
    <property type="evidence" value="ECO:0007669"/>
    <property type="project" value="TreeGrafter"/>
</dbReference>
<organism evidence="14 15">
    <name type="scientific">Micromonospora carbonacea</name>
    <dbReference type="NCBI Taxonomy" id="47853"/>
    <lineage>
        <taxon>Bacteria</taxon>
        <taxon>Bacillati</taxon>
        <taxon>Actinomycetota</taxon>
        <taxon>Actinomycetes</taxon>
        <taxon>Micromonosporales</taxon>
        <taxon>Micromonosporaceae</taxon>
        <taxon>Micromonospora</taxon>
    </lineage>
</organism>
<evidence type="ECO:0000259" key="13">
    <source>
        <dbReference type="PROSITE" id="PS50929"/>
    </source>
</evidence>
<dbReference type="PROSITE" id="PS50893">
    <property type="entry name" value="ABC_TRANSPORTER_2"/>
    <property type="match status" value="1"/>
</dbReference>
<dbReference type="Proteomes" id="UP000183585">
    <property type="component" value="Unassembled WGS sequence"/>
</dbReference>
<protein>
    <submittedName>
        <fullName evidence="14">ATP-binding cassette, subfamily B</fullName>
    </submittedName>
</protein>
<evidence type="ECO:0000256" key="9">
    <source>
        <dbReference type="ARBA" id="ARBA00023136"/>
    </source>
</evidence>
<dbReference type="InterPro" id="IPR003593">
    <property type="entry name" value="AAA+_ATPase"/>
</dbReference>
<dbReference type="Gene3D" id="1.20.1560.10">
    <property type="entry name" value="ABC transporter type 1, transmembrane domain"/>
    <property type="match status" value="1"/>
</dbReference>
<dbReference type="RefSeq" id="WP_074479060.1">
    <property type="nucleotide sequence ID" value="NZ_FMCT01000022.1"/>
</dbReference>
<feature type="domain" description="ABC transporter" evidence="12">
    <location>
        <begin position="347"/>
        <end position="581"/>
    </location>
</feature>
<dbReference type="PROSITE" id="PS00211">
    <property type="entry name" value="ABC_TRANSPORTER_1"/>
    <property type="match status" value="1"/>
</dbReference>
<dbReference type="InterPro" id="IPR027417">
    <property type="entry name" value="P-loop_NTPase"/>
</dbReference>
<feature type="transmembrane region" description="Helical" evidence="11">
    <location>
        <begin position="136"/>
        <end position="161"/>
    </location>
</feature>
<feature type="transmembrane region" description="Helical" evidence="11">
    <location>
        <begin position="70"/>
        <end position="90"/>
    </location>
</feature>
<evidence type="ECO:0000256" key="11">
    <source>
        <dbReference type="SAM" id="Phobius"/>
    </source>
</evidence>
<evidence type="ECO:0000256" key="6">
    <source>
        <dbReference type="ARBA" id="ARBA00022741"/>
    </source>
</evidence>
<evidence type="ECO:0000256" key="1">
    <source>
        <dbReference type="ARBA" id="ARBA00004429"/>
    </source>
</evidence>
<dbReference type="GO" id="GO:0005524">
    <property type="term" value="F:ATP binding"/>
    <property type="evidence" value="ECO:0007669"/>
    <property type="project" value="UniProtKB-KW"/>
</dbReference>
<dbReference type="InterPro" id="IPR003439">
    <property type="entry name" value="ABC_transporter-like_ATP-bd"/>
</dbReference>
<reference evidence="15" key="1">
    <citation type="submission" date="2016-06" db="EMBL/GenBank/DDBJ databases">
        <authorList>
            <person name="Varghese N."/>
            <person name="Submissions Spin"/>
        </authorList>
    </citation>
    <scope>NUCLEOTIDE SEQUENCE [LARGE SCALE GENOMIC DNA]</scope>
    <source>
        <strain evidence="15">DSM 43168</strain>
    </source>
</reference>
<evidence type="ECO:0000256" key="2">
    <source>
        <dbReference type="ARBA" id="ARBA00022448"/>
    </source>
</evidence>
<keyword evidence="9 11" id="KW-0472">Membrane</keyword>
<accession>A0A1C5AWE5</accession>
<sequence length="594" mass="63106">MGVTSRLPYGIRSGRESLQTLLKLAWPHRGALALALLLTLLASAAGLMQPLVARWALDALAGGDRMAGAMLLLAALLLGAVVINGFNAWLQQRIAERVVRQVRRRLAHRLIRLRLAELDRRSPGDLISRATSDSTLLQSAATGGLIALVNGLLTLVGAFALMATIHVGLFAATLGVLVVLALALLFVLPRIRRAVTRAQAAVGEVGSVLDRTLGAIRTVKANGGERRETAAVGTAIERAYQAGLTGARHRAMVSVLSAISVQTAILVVLGLGGFLVTTGGLTLSALIAFLLYVFYLSSPISALTGSLSLLQQGLGAAVRIVEVESMAVEEDVDSPVSTLVVPGPPQIEIQDLQFAYPTRRPALRGVSINVPAGGQTALVGLSGAGKTTLFALLERFYEPDRGRIRLDGRDIAELTRAEVRHLIAYVEQDAPMMDGTIGENLTYGDPKASPDEIAAVLRDARLNDLVDQLEFGLETPVGAHGVALSGGERQRVAIARALLRKPRVLLLDEATAHLDARNELALREVLETVSARCTVLLIAHRLSTVASAEQIMVLEDGIIRATGTHESLLRSDALYRELATTQLLTDAASSPTTR</sequence>
<dbReference type="SMART" id="SM00382">
    <property type="entry name" value="AAA"/>
    <property type="match status" value="1"/>
</dbReference>
<evidence type="ECO:0000256" key="7">
    <source>
        <dbReference type="ARBA" id="ARBA00022840"/>
    </source>
</evidence>
<dbReference type="Gene3D" id="3.40.50.300">
    <property type="entry name" value="P-loop containing nucleotide triphosphate hydrolases"/>
    <property type="match status" value="1"/>
</dbReference>
<dbReference type="Pfam" id="PF00005">
    <property type="entry name" value="ABC_tran"/>
    <property type="match status" value="1"/>
</dbReference>
<keyword evidence="6" id="KW-0547">Nucleotide-binding</keyword>
<comment type="subcellular location">
    <subcellularLocation>
        <location evidence="1">Cell inner membrane</location>
        <topology evidence="1">Multi-pass membrane protein</topology>
    </subcellularLocation>
</comment>
<dbReference type="Pfam" id="PF00664">
    <property type="entry name" value="ABC_membrane"/>
    <property type="match status" value="1"/>
</dbReference>
<keyword evidence="4" id="KW-0997">Cell inner membrane</keyword>
<dbReference type="FunFam" id="3.40.50.300:FF:000221">
    <property type="entry name" value="Multidrug ABC transporter ATP-binding protein"/>
    <property type="match status" value="1"/>
</dbReference>
<dbReference type="SUPFAM" id="SSF52540">
    <property type="entry name" value="P-loop containing nucleoside triphosphate hydrolases"/>
    <property type="match status" value="1"/>
</dbReference>
<evidence type="ECO:0000256" key="8">
    <source>
        <dbReference type="ARBA" id="ARBA00022989"/>
    </source>
</evidence>
<keyword evidence="8 11" id="KW-1133">Transmembrane helix</keyword>
<dbReference type="AlphaFoldDB" id="A0A1C5AWE5"/>
<dbReference type="PROSITE" id="PS50929">
    <property type="entry name" value="ABC_TM1F"/>
    <property type="match status" value="1"/>
</dbReference>
<dbReference type="PANTHER" id="PTHR43394">
    <property type="entry name" value="ATP-DEPENDENT PERMEASE MDL1, MITOCHONDRIAL"/>
    <property type="match status" value="1"/>
</dbReference>
<evidence type="ECO:0000313" key="15">
    <source>
        <dbReference type="Proteomes" id="UP000183585"/>
    </source>
</evidence>
<dbReference type="InterPro" id="IPR036640">
    <property type="entry name" value="ABC1_TM_sf"/>
</dbReference>
<keyword evidence="5 11" id="KW-0812">Transmembrane</keyword>
<comment type="similarity">
    <text evidence="10">Belongs to the ABC transporter superfamily. Siderophore-Fe(3+) uptake transporter (SIUT) (TC 3.A.1.21) family.</text>
</comment>
<feature type="transmembrane region" description="Helical" evidence="11">
    <location>
        <begin position="251"/>
        <end position="275"/>
    </location>
</feature>
<dbReference type="EMBL" id="FMCT01000022">
    <property type="protein sequence ID" value="SCF49476.1"/>
    <property type="molecule type" value="Genomic_DNA"/>
</dbReference>
<dbReference type="GO" id="GO:0016887">
    <property type="term" value="F:ATP hydrolysis activity"/>
    <property type="evidence" value="ECO:0007669"/>
    <property type="project" value="InterPro"/>
</dbReference>
<evidence type="ECO:0000259" key="12">
    <source>
        <dbReference type="PROSITE" id="PS50893"/>
    </source>
</evidence>